<organism evidence="1 2">
    <name type="scientific">Pseudomonas cyclaminis</name>
    <dbReference type="NCBI Taxonomy" id="2781239"/>
    <lineage>
        <taxon>Bacteria</taxon>
        <taxon>Pseudomonadati</taxon>
        <taxon>Pseudomonadota</taxon>
        <taxon>Gammaproteobacteria</taxon>
        <taxon>Pseudomonadales</taxon>
        <taxon>Pseudomonadaceae</taxon>
        <taxon>Pseudomonas</taxon>
    </lineage>
</organism>
<protein>
    <submittedName>
        <fullName evidence="1">Natural product biosynthesis protein</fullName>
    </submittedName>
</protein>
<dbReference type="InterPro" id="IPR023973">
    <property type="entry name" value="MbnC-like"/>
</dbReference>
<gene>
    <name evidence="1" type="ORF">IQK56_14155</name>
</gene>
<dbReference type="EMBL" id="JADDUM010000101">
    <property type="protein sequence ID" value="MBE8591986.1"/>
    <property type="molecule type" value="Genomic_DNA"/>
</dbReference>
<accession>A0ABR9SSU5</accession>
<proteinExistence type="predicted"/>
<dbReference type="Proteomes" id="UP000613075">
    <property type="component" value="Unassembled WGS sequence"/>
</dbReference>
<dbReference type="NCBIfam" id="TIGR04061">
    <property type="entry name" value="AZL_007950_fam"/>
    <property type="match status" value="1"/>
</dbReference>
<reference evidence="1 2" key="1">
    <citation type="submission" date="2020-10" db="EMBL/GenBank/DDBJ databases">
        <title>The draft genomes of Cyclamen pathogen Pseudomonas sp.</title>
        <authorList>
            <person name="Fujikawa T."/>
            <person name="Sawada H."/>
        </authorList>
    </citation>
    <scope>NUCLEOTIDE SEQUENCE [LARGE SCALE GENOMIC DNA]</scope>
    <source>
        <strain evidence="1 2">MAFF 301449</strain>
    </source>
</reference>
<feature type="non-terminal residue" evidence="1">
    <location>
        <position position="222"/>
    </location>
</feature>
<keyword evidence="2" id="KW-1185">Reference proteome</keyword>
<sequence length="222" mass="24893">MNHQLPAGASRLVSKASRRLRAEPTRAEYPSNSRCFVHLDARLLPYWHTLFDICPALLKLDPPEGLNLFRSFMTWAYRNQPAQDWTYHLNVCRWLLGSPYRTQIDDEPIEAFMAAAAACWVNSDTSQAQGVVLAWQAMTVFDCKSAVRFEAEQPALPPAPWDFAWCPMTAEAGFSAWLPVLDRHQGAGNQARASNRALPVTSAACAWWLLPVFVFTARIGLG</sequence>
<evidence type="ECO:0000313" key="2">
    <source>
        <dbReference type="Proteomes" id="UP000613075"/>
    </source>
</evidence>
<evidence type="ECO:0000313" key="1">
    <source>
        <dbReference type="EMBL" id="MBE8591986.1"/>
    </source>
</evidence>
<name>A0ABR9SSU5_9PSED</name>
<comment type="caution">
    <text evidence="1">The sequence shown here is derived from an EMBL/GenBank/DDBJ whole genome shotgun (WGS) entry which is preliminary data.</text>
</comment>